<keyword evidence="3" id="KW-0520">NAD</keyword>
<evidence type="ECO:0000256" key="4">
    <source>
        <dbReference type="ARBA" id="ARBA00049556"/>
    </source>
</evidence>
<dbReference type="Pfam" id="PF00725">
    <property type="entry name" value="3HCDH"/>
    <property type="match status" value="2"/>
</dbReference>
<dbReference type="GO" id="GO:0006635">
    <property type="term" value="P:fatty acid beta-oxidation"/>
    <property type="evidence" value="ECO:0007669"/>
    <property type="project" value="TreeGrafter"/>
</dbReference>
<comment type="catalytic activity">
    <reaction evidence="4">
        <text>a (3S)-3-hydroxyacyl-CoA + NAD(+) = a 3-oxoacyl-CoA + NADH + H(+)</text>
        <dbReference type="Rhea" id="RHEA:22432"/>
        <dbReference type="ChEBI" id="CHEBI:15378"/>
        <dbReference type="ChEBI" id="CHEBI:57318"/>
        <dbReference type="ChEBI" id="CHEBI:57540"/>
        <dbReference type="ChEBI" id="CHEBI:57945"/>
        <dbReference type="ChEBI" id="CHEBI:90726"/>
        <dbReference type="EC" id="1.1.1.35"/>
    </reaction>
</comment>
<dbReference type="NCBIfam" id="NF006143">
    <property type="entry name" value="PRK08293.1"/>
    <property type="match status" value="1"/>
</dbReference>
<name>A0A1W1YVB8_9LACT</name>
<dbReference type="GO" id="GO:0003857">
    <property type="term" value="F:(3S)-3-hydroxyacyl-CoA dehydrogenase (NAD+) activity"/>
    <property type="evidence" value="ECO:0007669"/>
    <property type="project" value="UniProtKB-EC"/>
</dbReference>
<protein>
    <submittedName>
        <fullName evidence="7">3-hydroxybutyryl-CoA dehydrogenase</fullName>
    </submittedName>
</protein>
<feature type="domain" description="3-hydroxyacyl-CoA dehydrogenase C-terminal" evidence="5">
    <location>
        <begin position="143"/>
        <end position="241"/>
    </location>
</feature>
<accession>A0A1W1YVB8</accession>
<dbReference type="AlphaFoldDB" id="A0A1W1YVB8"/>
<dbReference type="GO" id="GO:0070403">
    <property type="term" value="F:NAD+ binding"/>
    <property type="evidence" value="ECO:0007669"/>
    <property type="project" value="InterPro"/>
</dbReference>
<dbReference type="Gene3D" id="1.10.1040.10">
    <property type="entry name" value="N-(1-d-carboxylethyl)-l-norvaline Dehydrogenase, domain 2"/>
    <property type="match status" value="2"/>
</dbReference>
<dbReference type="InterPro" id="IPR052242">
    <property type="entry name" value="Mito_3-hydroxyacyl-CoA_DH"/>
</dbReference>
<dbReference type="Pfam" id="PF02737">
    <property type="entry name" value="3HCDH_N"/>
    <property type="match status" value="2"/>
</dbReference>
<organism evidence="7 8">
    <name type="scientific">Aerococcus suis</name>
    <dbReference type="NCBI Taxonomy" id="371602"/>
    <lineage>
        <taxon>Bacteria</taxon>
        <taxon>Bacillati</taxon>
        <taxon>Bacillota</taxon>
        <taxon>Bacilli</taxon>
        <taxon>Lactobacillales</taxon>
        <taxon>Aerococcaceae</taxon>
        <taxon>Aerococcus</taxon>
    </lineage>
</organism>
<feature type="domain" description="3-hydroxyacyl-CoA dehydrogenase NAD binding" evidence="6">
    <location>
        <begin position="12"/>
        <end position="139"/>
    </location>
</feature>
<gene>
    <name evidence="7" type="ORF">SAMN04487984_0941</name>
</gene>
<dbReference type="SUPFAM" id="SSF48179">
    <property type="entry name" value="6-phosphogluconate dehydrogenase C-terminal domain-like"/>
    <property type="match status" value="2"/>
</dbReference>
<dbReference type="OrthoDB" id="9771883at2"/>
<dbReference type="InterPro" id="IPR006108">
    <property type="entry name" value="3HC_DH_C"/>
</dbReference>
<dbReference type="STRING" id="371602.SAMN04487984_0941"/>
<dbReference type="PANTHER" id="PTHR43561">
    <property type="match status" value="1"/>
</dbReference>
<evidence type="ECO:0000259" key="5">
    <source>
        <dbReference type="Pfam" id="PF00725"/>
    </source>
</evidence>
<dbReference type="Proteomes" id="UP000243884">
    <property type="component" value="Unassembled WGS sequence"/>
</dbReference>
<keyword evidence="2" id="KW-0560">Oxidoreductase</keyword>
<keyword evidence="8" id="KW-1185">Reference proteome</keyword>
<evidence type="ECO:0000256" key="3">
    <source>
        <dbReference type="ARBA" id="ARBA00023027"/>
    </source>
</evidence>
<sequence>MIKNAQGYALFKGISEEEAQKIAGQITYTDDAHMATEDADLVIESITENFEIKKAFYQEFGEAAPDKTIFGTNTSGLLPSQLMAFTGRPEKYVGLHFSNPVWEKPIVEVMGTSKTNSEIVEQMVDFAHDMKMTPVVAHKERPGYLLNSLLIPWLEGSQQLLADGIATPEDIDKTWMAGAEDHTGPIGVQDLIGLDTVIASSEGLAEANPDQKWRAKFVDMMKKRRDDGRRGIVDGKGFYTYPNPEYRQADFFDNDPAYKQHSHPYHTVTVAGGGVLGSQIAYQIARFGFDTIQYDISEETIDAAKKRVESYIPLVVRDVDADPDEARAAADRITYTANMEEAFSHTDLVIEAVPETMAIKKQFYNDIQRYLPEHTVLLTNSSTLAPSAFMHETGRPEKFLALHFVNHIWLKNTGEVMKTELTDDEVFKDVQSFTDAMGMMVISLYKEQPGYILNTLFIPFLRGAIQLLATGVATPRDIDLAWKVGRNIPYGPCQAIDRVGIRTLYNIYLAHYANTSLEADEKALALLERLEKAGELGQETGMGLYEYRDGETIDREWNL</sequence>
<dbReference type="InterPro" id="IPR013328">
    <property type="entry name" value="6PGD_dom2"/>
</dbReference>
<evidence type="ECO:0000259" key="6">
    <source>
        <dbReference type="Pfam" id="PF02737"/>
    </source>
</evidence>
<feature type="domain" description="3-hydroxyacyl-CoA dehydrogenase C-terminal" evidence="5">
    <location>
        <begin position="450"/>
        <end position="547"/>
    </location>
</feature>
<dbReference type="InterPro" id="IPR036291">
    <property type="entry name" value="NAD(P)-bd_dom_sf"/>
</dbReference>
<comment type="pathway">
    <text evidence="1">Lipid metabolism; butanoate metabolism.</text>
</comment>
<evidence type="ECO:0000313" key="8">
    <source>
        <dbReference type="Proteomes" id="UP000243884"/>
    </source>
</evidence>
<reference evidence="8" key="1">
    <citation type="submission" date="2017-04" db="EMBL/GenBank/DDBJ databases">
        <authorList>
            <person name="Varghese N."/>
            <person name="Submissions S."/>
        </authorList>
    </citation>
    <scope>NUCLEOTIDE SEQUENCE [LARGE SCALE GENOMIC DNA]</scope>
    <source>
        <strain evidence="8">DSM 21500</strain>
    </source>
</reference>
<dbReference type="Gene3D" id="3.40.50.720">
    <property type="entry name" value="NAD(P)-binding Rossmann-like Domain"/>
    <property type="match status" value="2"/>
</dbReference>
<feature type="domain" description="3-hydroxyacyl-CoA dehydrogenase NAD binding" evidence="6">
    <location>
        <begin position="267"/>
        <end position="446"/>
    </location>
</feature>
<evidence type="ECO:0000313" key="7">
    <source>
        <dbReference type="EMBL" id="SMC40137.1"/>
    </source>
</evidence>
<dbReference type="InterPro" id="IPR008927">
    <property type="entry name" value="6-PGluconate_DH-like_C_sf"/>
</dbReference>
<evidence type="ECO:0000256" key="2">
    <source>
        <dbReference type="ARBA" id="ARBA00023002"/>
    </source>
</evidence>
<dbReference type="SUPFAM" id="SSF51735">
    <property type="entry name" value="NAD(P)-binding Rossmann-fold domains"/>
    <property type="match status" value="2"/>
</dbReference>
<evidence type="ECO:0000256" key="1">
    <source>
        <dbReference type="ARBA" id="ARBA00005086"/>
    </source>
</evidence>
<dbReference type="PANTHER" id="PTHR43561:SF3">
    <property type="entry name" value="HYDROXYACYL-COENZYME A DEHYDROGENASE, MITOCHONDRIAL"/>
    <property type="match status" value="1"/>
</dbReference>
<dbReference type="InterPro" id="IPR006176">
    <property type="entry name" value="3-OHacyl-CoA_DH_NAD-bd"/>
</dbReference>
<dbReference type="EMBL" id="FWXK01000004">
    <property type="protein sequence ID" value="SMC40137.1"/>
    <property type="molecule type" value="Genomic_DNA"/>
</dbReference>
<proteinExistence type="predicted"/>